<dbReference type="HOGENOM" id="CLU_2959130_0_0_9"/>
<protein>
    <submittedName>
        <fullName evidence="1">Uncharacterized protein</fullName>
    </submittedName>
</protein>
<organism evidence="1 2">
    <name type="scientific">Sulfobacillus acidophilus (strain ATCC 700253 / DSM 10332 / NAL)</name>
    <dbReference type="NCBI Taxonomy" id="679936"/>
    <lineage>
        <taxon>Bacteria</taxon>
        <taxon>Bacillati</taxon>
        <taxon>Bacillota</taxon>
        <taxon>Clostridia</taxon>
        <taxon>Eubacteriales</taxon>
        <taxon>Clostridiales Family XVII. Incertae Sedis</taxon>
        <taxon>Sulfobacillus</taxon>
    </lineage>
</organism>
<proteinExistence type="predicted"/>
<dbReference type="PATRIC" id="fig|679936.5.peg.119"/>
<dbReference type="STRING" id="679936.Sulac_0112"/>
<reference evidence="1 2" key="2">
    <citation type="journal article" date="2012" name="Stand. Genomic Sci.">
        <title>Complete genome sequence of the moderately thermophilic mineral-sulfide-oxidizing firmicute Sulfobacillus acidophilus type strain (NAL(T)).</title>
        <authorList>
            <person name="Anderson I."/>
            <person name="Chertkov O."/>
            <person name="Chen A."/>
            <person name="Saunders E."/>
            <person name="Lapidus A."/>
            <person name="Nolan M."/>
            <person name="Lucas S."/>
            <person name="Hammon N."/>
            <person name="Deshpande S."/>
            <person name="Cheng J.F."/>
            <person name="Han C."/>
            <person name="Tapia R."/>
            <person name="Goodwin L.A."/>
            <person name="Pitluck S."/>
            <person name="Liolios K."/>
            <person name="Pagani I."/>
            <person name="Ivanova N."/>
            <person name="Mikhailova N."/>
            <person name="Pati A."/>
            <person name="Palaniappan K."/>
            <person name="Land M."/>
            <person name="Pan C."/>
            <person name="Rohde M."/>
            <person name="Pukall R."/>
            <person name="Goker M."/>
            <person name="Detter J.C."/>
            <person name="Woyke T."/>
            <person name="Bristow J."/>
            <person name="Eisen J.A."/>
            <person name="Markowitz V."/>
            <person name="Hugenholtz P."/>
            <person name="Kyrpides N.C."/>
            <person name="Klenk H.P."/>
            <person name="Mavromatis K."/>
        </authorList>
    </citation>
    <scope>NUCLEOTIDE SEQUENCE [LARGE SCALE GENOMIC DNA]</scope>
    <source>
        <strain evidence="2">ATCC 700253 / DSM 10332 / NAL</strain>
    </source>
</reference>
<evidence type="ECO:0000313" key="2">
    <source>
        <dbReference type="Proteomes" id="UP000005439"/>
    </source>
</evidence>
<dbReference type="KEGG" id="sap:Sulac_0112"/>
<sequence length="59" mass="6446">MPRCVTNGYHGDHGVLVDVYACRACHTLWCRHCEAESLTCPTCGGAEVDQMTLGDDAYL</sequence>
<evidence type="ECO:0000313" key="1">
    <source>
        <dbReference type="EMBL" id="AEW03685.1"/>
    </source>
</evidence>
<gene>
    <name evidence="1" type="ordered locus">Sulac_0112</name>
</gene>
<keyword evidence="2" id="KW-1185">Reference proteome</keyword>
<dbReference type="EMBL" id="CP003179">
    <property type="protein sequence ID" value="AEW03685.1"/>
    <property type="molecule type" value="Genomic_DNA"/>
</dbReference>
<name>G8TVP6_SULAD</name>
<dbReference type="AlphaFoldDB" id="G8TVP6"/>
<reference evidence="2" key="1">
    <citation type="submission" date="2011-12" db="EMBL/GenBank/DDBJ databases">
        <title>The complete genome of chromosome of Sulfobacillus acidophilus DSM 10332.</title>
        <authorList>
            <person name="Lucas S."/>
            <person name="Han J."/>
            <person name="Lapidus A."/>
            <person name="Bruce D."/>
            <person name="Goodwin L."/>
            <person name="Pitluck S."/>
            <person name="Peters L."/>
            <person name="Kyrpides N."/>
            <person name="Mavromatis K."/>
            <person name="Ivanova N."/>
            <person name="Mikhailova N."/>
            <person name="Chertkov O."/>
            <person name="Saunders E."/>
            <person name="Detter J.C."/>
            <person name="Tapia R."/>
            <person name="Han C."/>
            <person name="Land M."/>
            <person name="Hauser L."/>
            <person name="Markowitz V."/>
            <person name="Cheng J.-F."/>
            <person name="Hugenholtz P."/>
            <person name="Woyke T."/>
            <person name="Wu D."/>
            <person name="Pukall R."/>
            <person name="Gehrich-Schroeter G."/>
            <person name="Schneider S."/>
            <person name="Klenk H.-P."/>
            <person name="Eisen J.A."/>
        </authorList>
    </citation>
    <scope>NUCLEOTIDE SEQUENCE [LARGE SCALE GENOMIC DNA]</scope>
    <source>
        <strain evidence="2">ATCC 700253 / DSM 10332 / NAL</strain>
    </source>
</reference>
<accession>G8TVP6</accession>
<dbReference type="Proteomes" id="UP000005439">
    <property type="component" value="Chromosome"/>
</dbReference>